<feature type="compositionally biased region" description="Gly residues" evidence="1">
    <location>
        <begin position="305"/>
        <end position="315"/>
    </location>
</feature>
<evidence type="ECO:0000313" key="4">
    <source>
        <dbReference type="Proteomes" id="UP000564885"/>
    </source>
</evidence>
<accession>A0A849I227</accession>
<name>A0A849I227_9HYPH</name>
<keyword evidence="3" id="KW-0238">DNA-binding</keyword>
<reference evidence="3 4" key="1">
    <citation type="submission" date="2020-04" db="EMBL/GenBank/DDBJ databases">
        <title>Enterovirga sp. isolate from soil.</title>
        <authorList>
            <person name="Chea S."/>
            <person name="Kim D.-U."/>
        </authorList>
    </citation>
    <scope>NUCLEOTIDE SEQUENCE [LARGE SCALE GENOMIC DNA]</scope>
    <source>
        <strain evidence="3 4">DB1703</strain>
    </source>
</reference>
<feature type="domain" description="KfrA N-terminal DNA-binding" evidence="2">
    <location>
        <begin position="3"/>
        <end position="120"/>
    </location>
</feature>
<dbReference type="Proteomes" id="UP000564885">
    <property type="component" value="Unassembled WGS sequence"/>
</dbReference>
<feature type="region of interest" description="Disordered" evidence="1">
    <location>
        <begin position="289"/>
        <end position="321"/>
    </location>
</feature>
<evidence type="ECO:0000259" key="2">
    <source>
        <dbReference type="Pfam" id="PF11740"/>
    </source>
</evidence>
<gene>
    <name evidence="3" type="ORF">HJG44_15845</name>
</gene>
<dbReference type="Pfam" id="PF11740">
    <property type="entry name" value="KfrA_N"/>
    <property type="match status" value="1"/>
</dbReference>
<comment type="caution">
    <text evidence="3">The sequence shown here is derived from an EMBL/GenBank/DDBJ whole genome shotgun (WGS) entry which is preliminary data.</text>
</comment>
<keyword evidence="4" id="KW-1185">Reference proteome</keyword>
<dbReference type="GO" id="GO:0003677">
    <property type="term" value="F:DNA binding"/>
    <property type="evidence" value="ECO:0007669"/>
    <property type="project" value="UniProtKB-KW"/>
</dbReference>
<evidence type="ECO:0000256" key="1">
    <source>
        <dbReference type="SAM" id="MobiDB-lite"/>
    </source>
</evidence>
<dbReference type="InterPro" id="IPR021104">
    <property type="entry name" value="KfrA_DNA-bd_N"/>
</dbReference>
<sequence>MPTREQVETAARALRRAGDRVSVRNVRRLLPKGGSYSSIGPLLATWKLDADYRPGKLPPAAPAGLGRAVDAFVAQVWAAATAEAEKVVLRERRRLDERERIFEREAVAAWAEVDRLNEEVSRLEGEVRRLRLQVPRAPSSASSPAEKVCQETPEEAAQFERMRGFIGSLPGNWLARADGSGNRRAPPPSDAEMEALLQPLEARWAAERDADAARSREERFWDGVMEEAAAVLRASSEGVLGTAEILAGLGPDVVAAAEVFGGLDEDVLCRKLRLAVGDDKLFRLLRNDRYGLSGDDGSPGRRGGRGSGPAQGSGRTGSSRR</sequence>
<dbReference type="AlphaFoldDB" id="A0A849I227"/>
<dbReference type="EMBL" id="JABEPP010000004">
    <property type="protein sequence ID" value="NNM73856.1"/>
    <property type="molecule type" value="Genomic_DNA"/>
</dbReference>
<protein>
    <submittedName>
        <fullName evidence="3">DNA-binding protein</fullName>
    </submittedName>
</protein>
<evidence type="ECO:0000313" key="3">
    <source>
        <dbReference type="EMBL" id="NNM73856.1"/>
    </source>
</evidence>
<organism evidence="3 4">
    <name type="scientific">Enterovirga aerilata</name>
    <dbReference type="NCBI Taxonomy" id="2730920"/>
    <lineage>
        <taxon>Bacteria</taxon>
        <taxon>Pseudomonadati</taxon>
        <taxon>Pseudomonadota</taxon>
        <taxon>Alphaproteobacteria</taxon>
        <taxon>Hyphomicrobiales</taxon>
        <taxon>Methylobacteriaceae</taxon>
        <taxon>Enterovirga</taxon>
    </lineage>
</organism>
<proteinExistence type="predicted"/>